<gene>
    <name evidence="1" type="ORF">A0H81_12967</name>
</gene>
<protein>
    <submittedName>
        <fullName evidence="1">Uncharacterized protein</fullName>
    </submittedName>
</protein>
<proteinExistence type="predicted"/>
<keyword evidence="2" id="KW-1185">Reference proteome</keyword>
<accession>A0A1C7LQX8</accession>
<reference evidence="1 2" key="1">
    <citation type="submission" date="2016-03" db="EMBL/GenBank/DDBJ databases">
        <title>Whole genome sequencing of Grifola frondosa 9006-11.</title>
        <authorList>
            <person name="Min B."/>
            <person name="Park H."/>
            <person name="Kim J.-G."/>
            <person name="Cho H."/>
            <person name="Oh Y.-L."/>
            <person name="Kong W.-S."/>
            <person name="Choi I.-G."/>
        </authorList>
    </citation>
    <scope>NUCLEOTIDE SEQUENCE [LARGE SCALE GENOMIC DNA]</scope>
    <source>
        <strain evidence="1 2">9006-11</strain>
    </source>
</reference>
<comment type="caution">
    <text evidence="1">The sequence shown here is derived from an EMBL/GenBank/DDBJ whole genome shotgun (WGS) entry which is preliminary data.</text>
</comment>
<dbReference type="EMBL" id="LUGG01000025">
    <property type="protein sequence ID" value="OBZ67093.1"/>
    <property type="molecule type" value="Genomic_DNA"/>
</dbReference>
<organism evidence="1 2">
    <name type="scientific">Grifola frondosa</name>
    <name type="common">Maitake</name>
    <name type="synonym">Polyporus frondosus</name>
    <dbReference type="NCBI Taxonomy" id="5627"/>
    <lineage>
        <taxon>Eukaryota</taxon>
        <taxon>Fungi</taxon>
        <taxon>Dikarya</taxon>
        <taxon>Basidiomycota</taxon>
        <taxon>Agaricomycotina</taxon>
        <taxon>Agaricomycetes</taxon>
        <taxon>Polyporales</taxon>
        <taxon>Grifolaceae</taxon>
        <taxon>Grifola</taxon>
    </lineage>
</organism>
<evidence type="ECO:0000313" key="1">
    <source>
        <dbReference type="EMBL" id="OBZ67093.1"/>
    </source>
</evidence>
<dbReference type="Proteomes" id="UP000092993">
    <property type="component" value="Unassembled WGS sequence"/>
</dbReference>
<dbReference type="AlphaFoldDB" id="A0A1C7LQX8"/>
<evidence type="ECO:0000313" key="2">
    <source>
        <dbReference type="Proteomes" id="UP000092993"/>
    </source>
</evidence>
<sequence>MMKFRTCFQGVPPSASSLDARALRVPPLPEHVGTRTGLHDELQPAGVLRALKGQMKRDQLGIGSMAHSDDGMVALWTRYPVFADDFGLRQILGAHISNAEADRASVLKCAINTAIKEPTDRFSPLSFQMPLTL</sequence>
<name>A0A1C7LQX8_GRIFR</name>